<feature type="domain" description="Band 7" evidence="4">
    <location>
        <begin position="34"/>
        <end position="196"/>
    </location>
</feature>
<sequence length="297" mass="32708">MSYRDPQQPSRDISFIKAGALFVAAILALALLFGSFYTIDQGERGVVLRNGGFIGVSDPGLNFKMPIFDQVVPIDVRNNVRTYSDLAAYSKDQQTAIMRVSVNYSVPADRVADVYNTYGSIEAMLMRVLDPQVFDELKTVFGQFNAVTAIQDRARLSADIQSAIREAVVGPLLITNIQIENIDFSDVYENSIEDRMLAEVEVQRVRQNAEREKITAEITVIQAQAEADSSLARARADAEATRLRGEAEAFAISARGEALRDSPNLVELTKAERWNGILPTSMIPGTAVPFLDVSPDL</sequence>
<dbReference type="PANTHER" id="PTHR42911">
    <property type="entry name" value="MODULATOR OF FTSH PROTEASE HFLC"/>
    <property type="match status" value="1"/>
</dbReference>
<proteinExistence type="predicted"/>
<feature type="coiled-coil region" evidence="2">
    <location>
        <begin position="197"/>
        <end position="226"/>
    </location>
</feature>
<dbReference type="SMART" id="SM00244">
    <property type="entry name" value="PHB"/>
    <property type="match status" value="1"/>
</dbReference>
<keyword evidence="3" id="KW-0812">Transmembrane</keyword>
<dbReference type="AlphaFoldDB" id="M9RAM2"/>
<feature type="transmembrane region" description="Helical" evidence="3">
    <location>
        <begin position="20"/>
        <end position="39"/>
    </location>
</feature>
<dbReference type="PANTHER" id="PTHR42911:SF2">
    <property type="entry name" value="PROHIBITIN FAMILY PROTEIN"/>
    <property type="match status" value="1"/>
</dbReference>
<keyword evidence="3" id="KW-1133">Transmembrane helix</keyword>
<protein>
    <submittedName>
        <fullName evidence="5">Band 7 family protein</fullName>
    </submittedName>
</protein>
<keyword evidence="6" id="KW-1185">Reference proteome</keyword>
<gene>
    <name evidence="5" type="ORF">OAN307_c11050</name>
</gene>
<dbReference type="STRING" id="391626.OAN307_c11050"/>
<reference evidence="5 6" key="1">
    <citation type="journal article" date="2013" name="PLoS ONE">
        <title>Poles Apart: Arctic and Antarctic Octadecabacter strains Share High Genome Plasticity and a New Type of Xanthorhodopsin.</title>
        <authorList>
            <person name="Vollmers J."/>
            <person name="Voget S."/>
            <person name="Dietrich S."/>
            <person name="Gollnow K."/>
            <person name="Smits M."/>
            <person name="Meyer K."/>
            <person name="Brinkhoff T."/>
            <person name="Simon M."/>
            <person name="Daniel R."/>
        </authorList>
    </citation>
    <scope>NUCLEOTIDE SEQUENCE [LARGE SCALE GENOMIC DNA]</scope>
    <source>
        <strain evidence="5 6">307</strain>
    </source>
</reference>
<evidence type="ECO:0000313" key="6">
    <source>
        <dbReference type="Proteomes" id="UP000005307"/>
    </source>
</evidence>
<comment type="subcellular location">
    <subcellularLocation>
        <location evidence="1">Membrane</location>
        <topology evidence="1">Single-pass membrane protein</topology>
    </subcellularLocation>
</comment>
<keyword evidence="3" id="KW-0472">Membrane</keyword>
<keyword evidence="2" id="KW-0175">Coiled coil</keyword>
<evidence type="ECO:0000256" key="1">
    <source>
        <dbReference type="ARBA" id="ARBA00004167"/>
    </source>
</evidence>
<evidence type="ECO:0000259" key="4">
    <source>
        <dbReference type="SMART" id="SM00244"/>
    </source>
</evidence>
<evidence type="ECO:0000256" key="2">
    <source>
        <dbReference type="SAM" id="Coils"/>
    </source>
</evidence>
<dbReference type="EMBL" id="CP003740">
    <property type="protein sequence ID" value="AGI66810.1"/>
    <property type="molecule type" value="Genomic_DNA"/>
</dbReference>
<accession>M9RAM2</accession>
<evidence type="ECO:0000313" key="5">
    <source>
        <dbReference type="EMBL" id="AGI66810.1"/>
    </source>
</evidence>
<dbReference type="SUPFAM" id="SSF117892">
    <property type="entry name" value="Band 7/SPFH domain"/>
    <property type="match status" value="1"/>
</dbReference>
<dbReference type="Pfam" id="PF01145">
    <property type="entry name" value="Band_7"/>
    <property type="match status" value="1"/>
</dbReference>
<dbReference type="Gene3D" id="3.30.479.30">
    <property type="entry name" value="Band 7 domain"/>
    <property type="match status" value="1"/>
</dbReference>
<dbReference type="KEGG" id="oat:OAN307_c11050"/>
<dbReference type="eggNOG" id="COG0330">
    <property type="taxonomic scope" value="Bacteria"/>
</dbReference>
<dbReference type="OrthoDB" id="9812991at2"/>
<dbReference type="HOGENOM" id="CLU_047969_1_2_5"/>
<name>M9RAM2_9RHOB</name>
<dbReference type="GO" id="GO:0016020">
    <property type="term" value="C:membrane"/>
    <property type="evidence" value="ECO:0007669"/>
    <property type="project" value="UniProtKB-SubCell"/>
</dbReference>
<dbReference type="InterPro" id="IPR001107">
    <property type="entry name" value="Band_7"/>
</dbReference>
<dbReference type="InterPro" id="IPR036013">
    <property type="entry name" value="Band_7/SPFH_dom_sf"/>
</dbReference>
<evidence type="ECO:0000256" key="3">
    <source>
        <dbReference type="SAM" id="Phobius"/>
    </source>
</evidence>
<dbReference type="RefSeq" id="WP_015498852.1">
    <property type="nucleotide sequence ID" value="NC_020911.1"/>
</dbReference>
<dbReference type="CDD" id="cd03401">
    <property type="entry name" value="SPFH_prohibitin"/>
    <property type="match status" value="1"/>
</dbReference>
<organism evidence="5 6">
    <name type="scientific">Octadecabacter antarcticus 307</name>
    <dbReference type="NCBI Taxonomy" id="391626"/>
    <lineage>
        <taxon>Bacteria</taxon>
        <taxon>Pseudomonadati</taxon>
        <taxon>Pseudomonadota</taxon>
        <taxon>Alphaproteobacteria</taxon>
        <taxon>Rhodobacterales</taxon>
        <taxon>Roseobacteraceae</taxon>
        <taxon>Octadecabacter</taxon>
    </lineage>
</organism>
<dbReference type="Proteomes" id="UP000005307">
    <property type="component" value="Chromosome"/>
</dbReference>
<dbReference type="InterPro" id="IPR000163">
    <property type="entry name" value="Prohibitin"/>
</dbReference>